<dbReference type="Gene3D" id="3.40.50.300">
    <property type="entry name" value="P-loop containing nucleotide triphosphate hydrolases"/>
    <property type="match status" value="1"/>
</dbReference>
<name>A0ABY8EH97_9FIRM</name>
<dbReference type="InterPro" id="IPR003136">
    <property type="entry name" value="Cytidylate_kin"/>
</dbReference>
<keyword evidence="4 8" id="KW-0418">Kinase</keyword>
<dbReference type="CDD" id="cd02020">
    <property type="entry name" value="CMPK"/>
    <property type="match status" value="1"/>
</dbReference>
<gene>
    <name evidence="8 10" type="primary">cmk</name>
    <name evidence="10" type="ORF">P4S50_08660</name>
</gene>
<dbReference type="InterPro" id="IPR027417">
    <property type="entry name" value="P-loop_NTPase"/>
</dbReference>
<evidence type="ECO:0000256" key="8">
    <source>
        <dbReference type="HAMAP-Rule" id="MF_00238"/>
    </source>
</evidence>
<dbReference type="SUPFAM" id="SSF52540">
    <property type="entry name" value="P-loop containing nucleoside triphosphate hydrolases"/>
    <property type="match status" value="1"/>
</dbReference>
<dbReference type="NCBIfam" id="TIGR00017">
    <property type="entry name" value="cmk"/>
    <property type="match status" value="1"/>
</dbReference>
<keyword evidence="8" id="KW-0963">Cytoplasm</keyword>
<protein>
    <recommendedName>
        <fullName evidence="8">Cytidylate kinase</fullName>
        <shortName evidence="8">CK</shortName>
        <ecNumber evidence="8">2.7.4.25</ecNumber>
    </recommendedName>
    <alternativeName>
        <fullName evidence="8">Cytidine monophosphate kinase</fullName>
        <shortName evidence="8">CMP kinase</shortName>
    </alternativeName>
</protein>
<dbReference type="GO" id="GO:0016301">
    <property type="term" value="F:kinase activity"/>
    <property type="evidence" value="ECO:0007669"/>
    <property type="project" value="UniProtKB-KW"/>
</dbReference>
<dbReference type="Proteomes" id="UP001222800">
    <property type="component" value="Chromosome"/>
</dbReference>
<keyword evidence="5 8" id="KW-0067">ATP-binding</keyword>
<reference evidence="10 11" key="1">
    <citation type="submission" date="2023-03" db="EMBL/GenBank/DDBJ databases">
        <title>Complete genome sequence of Tepidibacter sp. SWIR-1, isolated from a deep-sea hydrothermal vent.</title>
        <authorList>
            <person name="Li X."/>
        </authorList>
    </citation>
    <scope>NUCLEOTIDE SEQUENCE [LARGE SCALE GENOMIC DNA]</scope>
    <source>
        <strain evidence="10 11">SWIR-1</strain>
    </source>
</reference>
<comment type="catalytic activity">
    <reaction evidence="7 8">
        <text>CMP + ATP = CDP + ADP</text>
        <dbReference type="Rhea" id="RHEA:11600"/>
        <dbReference type="ChEBI" id="CHEBI:30616"/>
        <dbReference type="ChEBI" id="CHEBI:58069"/>
        <dbReference type="ChEBI" id="CHEBI:60377"/>
        <dbReference type="ChEBI" id="CHEBI:456216"/>
        <dbReference type="EC" id="2.7.4.25"/>
    </reaction>
</comment>
<keyword evidence="11" id="KW-1185">Reference proteome</keyword>
<dbReference type="RefSeq" id="WP_277734428.1">
    <property type="nucleotide sequence ID" value="NZ_CP120733.1"/>
</dbReference>
<dbReference type="PANTHER" id="PTHR21299:SF2">
    <property type="entry name" value="CYTIDYLATE KINASE"/>
    <property type="match status" value="1"/>
</dbReference>
<feature type="domain" description="Cytidylate kinase" evidence="9">
    <location>
        <begin position="6"/>
        <end position="215"/>
    </location>
</feature>
<accession>A0ABY8EH97</accession>
<sequence length="215" mass="24374">MNNMVIAIDGPAGAGKSTIAKIVSNKLDINYIDTGAMYRAITYKAIRDGIDINDEEALIEMAKKTQIDFKDNNIYLDNEIVNEEIRTLSVSGNVSKVAQIKEIREIMVELQRKMGKRYSVIMDGRDIGSYVFKDANLKFYLTAGINERARRRYVELKAKGHKINLDDIVNDIKNRDDIDSKRSFAPLIKADDAVEIDTTSKNIEEVVSDIMEYIK</sequence>
<evidence type="ECO:0000256" key="2">
    <source>
        <dbReference type="ARBA" id="ARBA00022679"/>
    </source>
</evidence>
<evidence type="ECO:0000256" key="6">
    <source>
        <dbReference type="ARBA" id="ARBA00047615"/>
    </source>
</evidence>
<comment type="catalytic activity">
    <reaction evidence="6 8">
        <text>dCMP + ATP = dCDP + ADP</text>
        <dbReference type="Rhea" id="RHEA:25094"/>
        <dbReference type="ChEBI" id="CHEBI:30616"/>
        <dbReference type="ChEBI" id="CHEBI:57566"/>
        <dbReference type="ChEBI" id="CHEBI:58593"/>
        <dbReference type="ChEBI" id="CHEBI:456216"/>
        <dbReference type="EC" id="2.7.4.25"/>
    </reaction>
</comment>
<evidence type="ECO:0000313" key="11">
    <source>
        <dbReference type="Proteomes" id="UP001222800"/>
    </source>
</evidence>
<comment type="similarity">
    <text evidence="1 8">Belongs to the cytidylate kinase family. Type 1 subfamily.</text>
</comment>
<proteinExistence type="inferred from homology"/>
<dbReference type="Pfam" id="PF02224">
    <property type="entry name" value="Cytidylate_kin"/>
    <property type="match status" value="1"/>
</dbReference>
<dbReference type="PANTHER" id="PTHR21299">
    <property type="entry name" value="CYTIDYLATE KINASE/PANTOATE-BETA-ALANINE LIGASE"/>
    <property type="match status" value="1"/>
</dbReference>
<evidence type="ECO:0000256" key="7">
    <source>
        <dbReference type="ARBA" id="ARBA00048478"/>
    </source>
</evidence>
<dbReference type="InterPro" id="IPR011994">
    <property type="entry name" value="Cytidylate_kinase_dom"/>
</dbReference>
<feature type="binding site" evidence="8">
    <location>
        <begin position="10"/>
        <end position="18"/>
    </location>
    <ligand>
        <name>ATP</name>
        <dbReference type="ChEBI" id="CHEBI:30616"/>
    </ligand>
</feature>
<evidence type="ECO:0000256" key="5">
    <source>
        <dbReference type="ARBA" id="ARBA00022840"/>
    </source>
</evidence>
<evidence type="ECO:0000313" key="10">
    <source>
        <dbReference type="EMBL" id="WFD12136.1"/>
    </source>
</evidence>
<organism evidence="10 11">
    <name type="scientific">Tepidibacter hydrothermalis</name>
    <dbReference type="NCBI Taxonomy" id="3036126"/>
    <lineage>
        <taxon>Bacteria</taxon>
        <taxon>Bacillati</taxon>
        <taxon>Bacillota</taxon>
        <taxon>Clostridia</taxon>
        <taxon>Peptostreptococcales</taxon>
        <taxon>Peptostreptococcaceae</taxon>
        <taxon>Tepidibacter</taxon>
    </lineage>
</organism>
<comment type="subcellular location">
    <subcellularLocation>
        <location evidence="8">Cytoplasm</location>
    </subcellularLocation>
</comment>
<evidence type="ECO:0000256" key="4">
    <source>
        <dbReference type="ARBA" id="ARBA00022777"/>
    </source>
</evidence>
<evidence type="ECO:0000259" key="9">
    <source>
        <dbReference type="Pfam" id="PF02224"/>
    </source>
</evidence>
<keyword evidence="3 8" id="KW-0547">Nucleotide-binding</keyword>
<evidence type="ECO:0000256" key="3">
    <source>
        <dbReference type="ARBA" id="ARBA00022741"/>
    </source>
</evidence>
<dbReference type="EC" id="2.7.4.25" evidence="8"/>
<dbReference type="HAMAP" id="MF_00238">
    <property type="entry name" value="Cytidyl_kinase_type1"/>
    <property type="match status" value="1"/>
</dbReference>
<dbReference type="EMBL" id="CP120733">
    <property type="protein sequence ID" value="WFD12136.1"/>
    <property type="molecule type" value="Genomic_DNA"/>
</dbReference>
<evidence type="ECO:0000256" key="1">
    <source>
        <dbReference type="ARBA" id="ARBA00009427"/>
    </source>
</evidence>
<keyword evidence="2 8" id="KW-0808">Transferase</keyword>